<organism evidence="2 3">
    <name type="scientific">Penaeus vannamei</name>
    <name type="common">Whiteleg shrimp</name>
    <name type="synonym">Litopenaeus vannamei</name>
    <dbReference type="NCBI Taxonomy" id="6689"/>
    <lineage>
        <taxon>Eukaryota</taxon>
        <taxon>Metazoa</taxon>
        <taxon>Ecdysozoa</taxon>
        <taxon>Arthropoda</taxon>
        <taxon>Crustacea</taxon>
        <taxon>Multicrustacea</taxon>
        <taxon>Malacostraca</taxon>
        <taxon>Eumalacostraca</taxon>
        <taxon>Eucarida</taxon>
        <taxon>Decapoda</taxon>
        <taxon>Dendrobranchiata</taxon>
        <taxon>Penaeoidea</taxon>
        <taxon>Penaeidae</taxon>
        <taxon>Penaeus</taxon>
    </lineage>
</organism>
<dbReference type="InterPro" id="IPR045789">
    <property type="entry name" value="Insc_C"/>
</dbReference>
<evidence type="ECO:0000313" key="2">
    <source>
        <dbReference type="EMBL" id="ROT70504.1"/>
    </source>
</evidence>
<dbReference type="PANTHER" id="PTHR21386">
    <property type="entry name" value="INSCUTEABLE"/>
    <property type="match status" value="1"/>
</dbReference>
<dbReference type="STRING" id="6689.A0A3R7PLN2"/>
<dbReference type="GO" id="GO:0009786">
    <property type="term" value="P:regulation of asymmetric cell division"/>
    <property type="evidence" value="ECO:0007669"/>
    <property type="project" value="TreeGrafter"/>
</dbReference>
<dbReference type="Gene3D" id="1.25.10.10">
    <property type="entry name" value="Leucine-rich Repeat Variant"/>
    <property type="match status" value="1"/>
</dbReference>
<dbReference type="Pfam" id="PF19427">
    <property type="entry name" value="Insc_C"/>
    <property type="match status" value="1"/>
</dbReference>
<reference evidence="2 3" key="2">
    <citation type="submission" date="2019-01" db="EMBL/GenBank/DDBJ databases">
        <title>The decoding of complex shrimp genome reveals the adaptation for benthos swimmer, frequently molting mechanism and breeding impact on genome.</title>
        <authorList>
            <person name="Sun Y."/>
            <person name="Gao Y."/>
            <person name="Yu Y."/>
        </authorList>
    </citation>
    <scope>NUCLEOTIDE SEQUENCE [LARGE SCALE GENOMIC DNA]</scope>
    <source>
        <tissue evidence="2">Muscle</tissue>
    </source>
</reference>
<dbReference type="InterPro" id="IPR038205">
    <property type="entry name" value="INSC_LBD_sf"/>
</dbReference>
<dbReference type="OrthoDB" id="5796379at2759"/>
<gene>
    <name evidence="2" type="ORF">C7M84_011209</name>
</gene>
<keyword evidence="3" id="KW-1185">Reference proteome</keyword>
<dbReference type="InterPro" id="IPR039921">
    <property type="entry name" value="Inscuteable"/>
</dbReference>
<proteinExistence type="predicted"/>
<dbReference type="SUPFAM" id="SSF48371">
    <property type="entry name" value="ARM repeat"/>
    <property type="match status" value="1"/>
</dbReference>
<accession>A0A3R7PLN2</accession>
<dbReference type="CDD" id="cd21966">
    <property type="entry name" value="INSC_LBD"/>
    <property type="match status" value="1"/>
</dbReference>
<comment type="caution">
    <text evidence="2">The sequence shown here is derived from an EMBL/GenBank/DDBJ whole genome shotgun (WGS) entry which is preliminary data.</text>
</comment>
<dbReference type="GO" id="GO:0045176">
    <property type="term" value="P:apical protein localization"/>
    <property type="evidence" value="ECO:0007669"/>
    <property type="project" value="TreeGrafter"/>
</dbReference>
<feature type="domain" description="Protein inscuteable homologue C-terminal" evidence="1">
    <location>
        <begin position="103"/>
        <end position="563"/>
    </location>
</feature>
<dbReference type="GO" id="GO:0045179">
    <property type="term" value="C:apical cortex"/>
    <property type="evidence" value="ECO:0007669"/>
    <property type="project" value="TreeGrafter"/>
</dbReference>
<dbReference type="AlphaFoldDB" id="A0A3R7PLN2"/>
<dbReference type="GO" id="GO:0008093">
    <property type="term" value="F:cytoskeletal anchor activity"/>
    <property type="evidence" value="ECO:0007669"/>
    <property type="project" value="TreeGrafter"/>
</dbReference>
<name>A0A3R7PLN2_PENVA</name>
<reference evidence="2 3" key="1">
    <citation type="submission" date="2018-04" db="EMBL/GenBank/DDBJ databases">
        <authorList>
            <person name="Zhang X."/>
            <person name="Yuan J."/>
            <person name="Li F."/>
            <person name="Xiang J."/>
        </authorList>
    </citation>
    <scope>NUCLEOTIDE SEQUENCE [LARGE SCALE GENOMIC DNA]</scope>
    <source>
        <tissue evidence="2">Muscle</tissue>
    </source>
</reference>
<dbReference type="Proteomes" id="UP000283509">
    <property type="component" value="Unassembled WGS sequence"/>
</dbReference>
<protein>
    <submittedName>
        <fullName evidence="2">Inscuteable-like protein</fullName>
    </submittedName>
</protein>
<dbReference type="GO" id="GO:0008356">
    <property type="term" value="P:asymmetric cell division"/>
    <property type="evidence" value="ECO:0007669"/>
    <property type="project" value="InterPro"/>
</dbReference>
<dbReference type="InterPro" id="IPR011989">
    <property type="entry name" value="ARM-like"/>
</dbReference>
<dbReference type="InterPro" id="IPR016024">
    <property type="entry name" value="ARM-type_fold"/>
</dbReference>
<dbReference type="EMBL" id="QCYY01002417">
    <property type="protein sequence ID" value="ROT70504.1"/>
    <property type="molecule type" value="Genomic_DNA"/>
</dbReference>
<dbReference type="GO" id="GO:0000132">
    <property type="term" value="P:establishment of mitotic spindle orientation"/>
    <property type="evidence" value="ECO:0007669"/>
    <property type="project" value="TreeGrafter"/>
</dbReference>
<evidence type="ECO:0000313" key="3">
    <source>
        <dbReference type="Proteomes" id="UP000283509"/>
    </source>
</evidence>
<dbReference type="Gene3D" id="6.20.200.10">
    <property type="entry name" value="Inscuteable LGN-binding domain"/>
    <property type="match status" value="1"/>
</dbReference>
<sequence length="591" mass="63788">MEDQEVRVSEVFPGRLSRVGVRGSNSPVAGPALKPIIKSMAGASRGRLAGPNGSVSQWLSELRTLYEAECMNTLQSKSVPGESGRRCPSFPSTRDAVRAIQRRAHAVSTEFARLCQRLEWLELTRCPCCQVPGVHINTFLKSTLHHARGRPPARTEPIVIIFRSSLGRQSKVIEQICQRLTDVCGDDHTREADEQDTTRQVVQVVTALGHAFTKLVDLMLSREIKVVVAALEEPRSEKEVSSAVSHLTALGVDGGHICRLIARLGGVRALLSLCLEPRLRQVRVASLRALATVCCVVEGIVELEKAGGVEVVAEVLCDEASPEEERSEAAGVLAQVTSPWVEDNHRLAGLHDNMDAIVAALTGLAERTRSAEIFLLASAALANLTFLDGGCVGAMRRAGTARVLLRAARGNPSISIFTKDQIATVLANLAGSRGGGEEVVPRGRVVLLALLNTRPAPSHRLPEVATAERVQQKSAIALSRLCGDADVARKVAQQGGAERLVQLCKDEGERNQSDAVLVACLAALRKMASSLGSDELRDMDAAELVEPRLLDSFLTYSSRQESYTFPDVTLAFPTLIAPLPTHPVICWYKTC</sequence>
<evidence type="ECO:0000259" key="1">
    <source>
        <dbReference type="Pfam" id="PF19427"/>
    </source>
</evidence>
<dbReference type="PANTHER" id="PTHR21386:SF0">
    <property type="entry name" value="PROTEIN INSCUTEABLE HOMOLOG"/>
    <property type="match status" value="1"/>
</dbReference>